<feature type="domain" description="CNNM transmembrane" evidence="11">
    <location>
        <begin position="1"/>
        <end position="190"/>
    </location>
</feature>
<dbReference type="InterPro" id="IPR005170">
    <property type="entry name" value="Transptr-assoc_dom"/>
</dbReference>
<dbReference type="GO" id="GO:0016020">
    <property type="term" value="C:membrane"/>
    <property type="evidence" value="ECO:0007669"/>
    <property type="project" value="UniProtKB-SubCell"/>
</dbReference>
<evidence type="ECO:0000256" key="4">
    <source>
        <dbReference type="ARBA" id="ARBA00022989"/>
    </source>
</evidence>
<dbReference type="SMART" id="SM01091">
    <property type="entry name" value="CorC_HlyC"/>
    <property type="match status" value="1"/>
</dbReference>
<sequence length="417" mass="46564">MRSAILLHLAGILVLLVLSAFFSGSEAAIFSLSPLRVRRLVSERVRFSGHLSRLLSNPQRTLISIVLGNTLANVGTSFFAALLAFRVAKLIGVGETAGAAVGIGVTTFLLLVFGEISPKWYSLERAERVSLRTAPILNLVSTIFLPVSYILELFIRFGQFGMNRRSLVTMDEIKAMLELGRKTKTLRDFEQEIIGNVFDFSDTVVRETMTPRTEMFSISKDLSVSEARDLARTKRHSRMPVYDDNLDDIVGILYLKDILTARVSERDSVLNLLKPAYFVPETMRIGGLLEEFQRRRMHFAMVVDEHGGTVGLVTLDDVLKEIVGDITEESRTGERPEIVVINEKELVADGYVSLNDLKKRTGLDLPVQEFDTLSGLIYDLAGRIPVEGESFEYRGATYTIQEIQGTRISRVRIVKAG</sequence>
<dbReference type="PROSITE" id="PS51846">
    <property type="entry name" value="CNNM"/>
    <property type="match status" value="1"/>
</dbReference>
<protein>
    <submittedName>
        <fullName evidence="12">HlyC/CorC family transporter</fullName>
    </submittedName>
</protein>
<keyword evidence="3" id="KW-0677">Repeat</keyword>
<dbReference type="Pfam" id="PF03471">
    <property type="entry name" value="CorC_HlyC"/>
    <property type="match status" value="1"/>
</dbReference>
<dbReference type="Gene3D" id="3.30.465.10">
    <property type="match status" value="1"/>
</dbReference>
<feature type="domain" description="CBS" evidence="10">
    <location>
        <begin position="272"/>
        <end position="329"/>
    </location>
</feature>
<name>A0A523UYP2_UNCT6</name>
<dbReference type="SUPFAM" id="SSF56176">
    <property type="entry name" value="FAD-binding/transporter-associated domain-like"/>
    <property type="match status" value="1"/>
</dbReference>
<keyword evidence="4 8" id="KW-1133">Transmembrane helix</keyword>
<keyword evidence="6 8" id="KW-0472">Membrane</keyword>
<feature type="domain" description="CBS" evidence="10">
    <location>
        <begin position="209"/>
        <end position="268"/>
    </location>
</feature>
<evidence type="ECO:0000256" key="9">
    <source>
        <dbReference type="SAM" id="Phobius"/>
    </source>
</evidence>
<dbReference type="PANTHER" id="PTHR22777:SF17">
    <property type="entry name" value="UPF0053 PROTEIN SLL0260"/>
    <property type="match status" value="1"/>
</dbReference>
<evidence type="ECO:0000256" key="3">
    <source>
        <dbReference type="ARBA" id="ARBA00022737"/>
    </source>
</evidence>
<dbReference type="PANTHER" id="PTHR22777">
    <property type="entry name" value="HEMOLYSIN-RELATED"/>
    <property type="match status" value="1"/>
</dbReference>
<dbReference type="EMBL" id="SOJN01000012">
    <property type="protein sequence ID" value="TET47645.1"/>
    <property type="molecule type" value="Genomic_DNA"/>
</dbReference>
<evidence type="ECO:0000256" key="1">
    <source>
        <dbReference type="ARBA" id="ARBA00004141"/>
    </source>
</evidence>
<comment type="subcellular location">
    <subcellularLocation>
        <location evidence="1">Membrane</location>
        <topology evidence="1">Multi-pass membrane protein</topology>
    </subcellularLocation>
</comment>
<dbReference type="Pfam" id="PF00571">
    <property type="entry name" value="CBS"/>
    <property type="match status" value="2"/>
</dbReference>
<evidence type="ECO:0000256" key="6">
    <source>
        <dbReference type="ARBA" id="ARBA00023136"/>
    </source>
</evidence>
<dbReference type="SMART" id="SM00116">
    <property type="entry name" value="CBS"/>
    <property type="match status" value="2"/>
</dbReference>
<dbReference type="CDD" id="cd04590">
    <property type="entry name" value="CBS_pair_CorC_HlyC_assoc"/>
    <property type="match status" value="1"/>
</dbReference>
<evidence type="ECO:0000259" key="11">
    <source>
        <dbReference type="PROSITE" id="PS51846"/>
    </source>
</evidence>
<reference evidence="12 13" key="1">
    <citation type="submission" date="2019-03" db="EMBL/GenBank/DDBJ databases">
        <title>Metabolic potential of uncultured bacteria and archaea associated with petroleum seepage in deep-sea sediments.</title>
        <authorList>
            <person name="Dong X."/>
            <person name="Hubert C."/>
        </authorList>
    </citation>
    <scope>NUCLEOTIDE SEQUENCE [LARGE SCALE GENOMIC DNA]</scope>
    <source>
        <strain evidence="12">E44_bin18</strain>
    </source>
</reference>
<dbReference type="Gene3D" id="3.10.580.10">
    <property type="entry name" value="CBS-domain"/>
    <property type="match status" value="1"/>
</dbReference>
<dbReference type="AlphaFoldDB" id="A0A523UYP2"/>
<dbReference type="InterPro" id="IPR046342">
    <property type="entry name" value="CBS_dom_sf"/>
</dbReference>
<dbReference type="InterPro" id="IPR000644">
    <property type="entry name" value="CBS_dom"/>
</dbReference>
<dbReference type="SUPFAM" id="SSF54631">
    <property type="entry name" value="CBS-domain pair"/>
    <property type="match status" value="1"/>
</dbReference>
<dbReference type="Pfam" id="PF01595">
    <property type="entry name" value="CNNM"/>
    <property type="match status" value="1"/>
</dbReference>
<feature type="transmembrane region" description="Helical" evidence="9">
    <location>
        <begin position="62"/>
        <end position="85"/>
    </location>
</feature>
<evidence type="ECO:0000313" key="13">
    <source>
        <dbReference type="Proteomes" id="UP000315525"/>
    </source>
</evidence>
<dbReference type="InterPro" id="IPR036318">
    <property type="entry name" value="FAD-bd_PCMH-like_sf"/>
</dbReference>
<dbReference type="PROSITE" id="PS51371">
    <property type="entry name" value="CBS"/>
    <property type="match status" value="2"/>
</dbReference>
<evidence type="ECO:0000313" key="12">
    <source>
        <dbReference type="EMBL" id="TET47645.1"/>
    </source>
</evidence>
<evidence type="ECO:0000256" key="8">
    <source>
        <dbReference type="PROSITE-ProRule" id="PRU01193"/>
    </source>
</evidence>
<dbReference type="InterPro" id="IPR002550">
    <property type="entry name" value="CNNM"/>
</dbReference>
<feature type="transmembrane region" description="Helical" evidence="9">
    <location>
        <begin position="97"/>
        <end position="116"/>
    </location>
</feature>
<keyword evidence="5 7" id="KW-0129">CBS domain</keyword>
<keyword evidence="2 8" id="KW-0812">Transmembrane</keyword>
<gene>
    <name evidence="12" type="ORF">E3J62_00875</name>
</gene>
<dbReference type="Proteomes" id="UP000315525">
    <property type="component" value="Unassembled WGS sequence"/>
</dbReference>
<dbReference type="InterPro" id="IPR044751">
    <property type="entry name" value="Ion_transp-like_CBS"/>
</dbReference>
<comment type="caution">
    <text evidence="12">The sequence shown here is derived from an EMBL/GenBank/DDBJ whole genome shotgun (WGS) entry which is preliminary data.</text>
</comment>
<evidence type="ECO:0000256" key="7">
    <source>
        <dbReference type="PROSITE-ProRule" id="PRU00703"/>
    </source>
</evidence>
<proteinExistence type="predicted"/>
<organism evidence="12 13">
    <name type="scientific">candidate division TA06 bacterium</name>
    <dbReference type="NCBI Taxonomy" id="2250710"/>
    <lineage>
        <taxon>Bacteria</taxon>
        <taxon>Bacteria division TA06</taxon>
    </lineage>
</organism>
<evidence type="ECO:0000256" key="5">
    <source>
        <dbReference type="ARBA" id="ARBA00023122"/>
    </source>
</evidence>
<dbReference type="InterPro" id="IPR016169">
    <property type="entry name" value="FAD-bd_PCMH_sub2"/>
</dbReference>
<dbReference type="FunFam" id="3.10.580.10:FF:000002">
    <property type="entry name" value="Magnesium/cobalt efflux protein CorC"/>
    <property type="match status" value="1"/>
</dbReference>
<dbReference type="GO" id="GO:0050660">
    <property type="term" value="F:flavin adenine dinucleotide binding"/>
    <property type="evidence" value="ECO:0007669"/>
    <property type="project" value="InterPro"/>
</dbReference>
<feature type="transmembrane region" description="Helical" evidence="9">
    <location>
        <begin position="136"/>
        <end position="155"/>
    </location>
</feature>
<evidence type="ECO:0000256" key="2">
    <source>
        <dbReference type="ARBA" id="ARBA00022692"/>
    </source>
</evidence>
<accession>A0A523UYP2</accession>
<evidence type="ECO:0000259" key="10">
    <source>
        <dbReference type="PROSITE" id="PS51371"/>
    </source>
</evidence>